<evidence type="ECO:0000256" key="1">
    <source>
        <dbReference type="SAM" id="Phobius"/>
    </source>
</evidence>
<comment type="caution">
    <text evidence="2">The sequence shown here is derived from an EMBL/GenBank/DDBJ whole genome shotgun (WGS) entry which is preliminary data.</text>
</comment>
<sequence length="212" mass="24898">MVNLFVLGIGISVFGARVFAPSGLPLFGLSKEVWLRLLRWIGDGFRWDLVPLNSMNVITLFFEDKVLIVEGLMGVEISGFLSDNVLTVRMRFKMSGFSSEEVVVWPLGFEVFRLVFLHYDFRIMEFETLSSYHFLSSWEFWDINQPFLVVKNIWCPQRPNWFKVRISGSYFHYFFFYFANTLFFLCLVFFSFVLPFLWLGNGSLLALFPFSL</sequence>
<proteinExistence type="predicted"/>
<keyword evidence="1" id="KW-0812">Transmembrane</keyword>
<feature type="transmembrane region" description="Helical" evidence="1">
    <location>
        <begin position="6"/>
        <end position="29"/>
    </location>
</feature>
<accession>A0A8T3AUR6</accession>
<keyword evidence="3" id="KW-1185">Reference proteome</keyword>
<evidence type="ECO:0000313" key="2">
    <source>
        <dbReference type="EMBL" id="KAI0499847.1"/>
    </source>
</evidence>
<dbReference type="Proteomes" id="UP000829196">
    <property type="component" value="Unassembled WGS sequence"/>
</dbReference>
<gene>
    <name evidence="2" type="ORF">KFK09_018055</name>
</gene>
<reference evidence="2" key="1">
    <citation type="journal article" date="2022" name="Front. Genet.">
        <title>Chromosome-Scale Assembly of the Dendrobium nobile Genome Provides Insights Into the Molecular Mechanism of the Biosynthesis of the Medicinal Active Ingredient of Dendrobium.</title>
        <authorList>
            <person name="Xu Q."/>
            <person name="Niu S.-C."/>
            <person name="Li K.-L."/>
            <person name="Zheng P.-J."/>
            <person name="Zhang X.-J."/>
            <person name="Jia Y."/>
            <person name="Liu Y."/>
            <person name="Niu Y.-X."/>
            <person name="Yu L.-H."/>
            <person name="Chen D.-F."/>
            <person name="Zhang G.-Q."/>
        </authorList>
    </citation>
    <scope>NUCLEOTIDE SEQUENCE</scope>
    <source>
        <tissue evidence="2">Leaf</tissue>
    </source>
</reference>
<protein>
    <submittedName>
        <fullName evidence="2">Uncharacterized protein</fullName>
    </submittedName>
</protein>
<dbReference type="AlphaFoldDB" id="A0A8T3AUR6"/>
<evidence type="ECO:0000313" key="3">
    <source>
        <dbReference type="Proteomes" id="UP000829196"/>
    </source>
</evidence>
<keyword evidence="1" id="KW-0472">Membrane</keyword>
<organism evidence="2 3">
    <name type="scientific">Dendrobium nobile</name>
    <name type="common">Orchid</name>
    <dbReference type="NCBI Taxonomy" id="94219"/>
    <lineage>
        <taxon>Eukaryota</taxon>
        <taxon>Viridiplantae</taxon>
        <taxon>Streptophyta</taxon>
        <taxon>Embryophyta</taxon>
        <taxon>Tracheophyta</taxon>
        <taxon>Spermatophyta</taxon>
        <taxon>Magnoliopsida</taxon>
        <taxon>Liliopsida</taxon>
        <taxon>Asparagales</taxon>
        <taxon>Orchidaceae</taxon>
        <taxon>Epidendroideae</taxon>
        <taxon>Malaxideae</taxon>
        <taxon>Dendrobiinae</taxon>
        <taxon>Dendrobium</taxon>
    </lineage>
</organism>
<name>A0A8T3AUR6_DENNO</name>
<dbReference type="EMBL" id="JAGYWB010000013">
    <property type="protein sequence ID" value="KAI0499847.1"/>
    <property type="molecule type" value="Genomic_DNA"/>
</dbReference>
<feature type="transmembrane region" description="Helical" evidence="1">
    <location>
        <begin position="173"/>
        <end position="198"/>
    </location>
</feature>
<keyword evidence="1" id="KW-1133">Transmembrane helix</keyword>